<dbReference type="FunFam" id="1.10.10.10:FF:000001">
    <property type="entry name" value="LysR family transcriptional regulator"/>
    <property type="match status" value="1"/>
</dbReference>
<evidence type="ECO:0000256" key="2">
    <source>
        <dbReference type="ARBA" id="ARBA00023015"/>
    </source>
</evidence>
<reference evidence="6 7" key="1">
    <citation type="submission" date="2016-12" db="EMBL/GenBank/DDBJ databases">
        <title>Diversity of luminous bacteria.</title>
        <authorList>
            <person name="Yoshizawa S."/>
            <person name="Kogure K."/>
        </authorList>
    </citation>
    <scope>NUCLEOTIDE SEQUENCE [LARGE SCALE GENOMIC DNA]</scope>
    <source>
        <strain evidence="6 7">SA4-48</strain>
    </source>
</reference>
<keyword evidence="4" id="KW-0804">Transcription</keyword>
<dbReference type="GO" id="GO:0000976">
    <property type="term" value="F:transcription cis-regulatory region binding"/>
    <property type="evidence" value="ECO:0007669"/>
    <property type="project" value="TreeGrafter"/>
</dbReference>
<accession>A0A2S7UUF1</accession>
<name>A0A2S7UUF1_9GAMM</name>
<evidence type="ECO:0000313" key="6">
    <source>
        <dbReference type="EMBL" id="PQJ53355.1"/>
    </source>
</evidence>
<comment type="similarity">
    <text evidence="1">Belongs to the LysR transcriptional regulatory family.</text>
</comment>
<protein>
    <recommendedName>
        <fullName evidence="5">HTH lysR-type domain-containing protein</fullName>
    </recommendedName>
</protein>
<feature type="domain" description="HTH lysR-type" evidence="5">
    <location>
        <begin position="1"/>
        <end position="58"/>
    </location>
</feature>
<dbReference type="PRINTS" id="PR00039">
    <property type="entry name" value="HTHLYSR"/>
</dbReference>
<dbReference type="InterPro" id="IPR036390">
    <property type="entry name" value="WH_DNA-bd_sf"/>
</dbReference>
<evidence type="ECO:0000313" key="7">
    <source>
        <dbReference type="Proteomes" id="UP000239007"/>
    </source>
</evidence>
<dbReference type="InterPro" id="IPR000847">
    <property type="entry name" value="LysR_HTH_N"/>
</dbReference>
<evidence type="ECO:0000259" key="5">
    <source>
        <dbReference type="PROSITE" id="PS50931"/>
    </source>
</evidence>
<dbReference type="RefSeq" id="WP_105051838.1">
    <property type="nucleotide sequence ID" value="NZ_BMYG01000003.1"/>
</dbReference>
<evidence type="ECO:0000256" key="3">
    <source>
        <dbReference type="ARBA" id="ARBA00023125"/>
    </source>
</evidence>
<dbReference type="AlphaFoldDB" id="A0A2S7UUF1"/>
<dbReference type="PROSITE" id="PS50931">
    <property type="entry name" value="HTH_LYSR"/>
    <property type="match status" value="1"/>
</dbReference>
<dbReference type="PANTHER" id="PTHR30126:SF21">
    <property type="entry name" value="TRANSCRIPTIONAL REGULATOR-RELATED"/>
    <property type="match status" value="1"/>
</dbReference>
<evidence type="ECO:0000256" key="1">
    <source>
        <dbReference type="ARBA" id="ARBA00009437"/>
    </source>
</evidence>
<dbReference type="OrthoDB" id="9786526at2"/>
<comment type="caution">
    <text evidence="6">The sequence shown here is derived from an EMBL/GenBank/DDBJ whole genome shotgun (WGS) entry which is preliminary data.</text>
</comment>
<organism evidence="6 7">
    <name type="scientific">Psychrosphaera saromensis</name>
    <dbReference type="NCBI Taxonomy" id="716813"/>
    <lineage>
        <taxon>Bacteria</taxon>
        <taxon>Pseudomonadati</taxon>
        <taxon>Pseudomonadota</taxon>
        <taxon>Gammaproteobacteria</taxon>
        <taxon>Alteromonadales</taxon>
        <taxon>Pseudoalteromonadaceae</taxon>
        <taxon>Psychrosphaera</taxon>
    </lineage>
</organism>
<keyword evidence="7" id="KW-1185">Reference proteome</keyword>
<dbReference type="Pfam" id="PF00126">
    <property type="entry name" value="HTH_1"/>
    <property type="match status" value="1"/>
</dbReference>
<dbReference type="SUPFAM" id="SSF46785">
    <property type="entry name" value="Winged helix' DNA-binding domain"/>
    <property type="match status" value="1"/>
</dbReference>
<dbReference type="EMBL" id="MSCH01000003">
    <property type="protein sequence ID" value="PQJ53355.1"/>
    <property type="molecule type" value="Genomic_DNA"/>
</dbReference>
<dbReference type="PANTHER" id="PTHR30126">
    <property type="entry name" value="HTH-TYPE TRANSCRIPTIONAL REGULATOR"/>
    <property type="match status" value="1"/>
</dbReference>
<gene>
    <name evidence="6" type="ORF">BTO11_06510</name>
</gene>
<dbReference type="GO" id="GO:0003700">
    <property type="term" value="F:DNA-binding transcription factor activity"/>
    <property type="evidence" value="ECO:0007669"/>
    <property type="project" value="InterPro"/>
</dbReference>
<sequence length="331" mass="37267">MNTQLLRTFLEVSETLHFRIAGENLGLSQAAVSSRIKQLEIELSASLFDRTHKQLKLTPEGHRLIKHANGILDMWQKAKQDIGMSRHQASQLVIGAMMSIWDIALHSWMQKIHRNIDDVGLFTRIYNPLELRSDILNRKADIGFLFEPPSVDLIKTRKVASIPLHLVTTSKLASTSHNYPNLVSVDYGESINDGYRTFLGEQHQAKHNMSQPKIALDYILEAGGTAYLPKPMTFQLTQQKQLFEVEGAPVFYRDINAIYLEKGQKQELIEQALDLFPVVKSLVKTPVDKPLVSNRPLANPLLDDVLVDELLVDDLLVGSPSLNNSEPTDTV</sequence>
<dbReference type="Gene3D" id="1.10.10.10">
    <property type="entry name" value="Winged helix-like DNA-binding domain superfamily/Winged helix DNA-binding domain"/>
    <property type="match status" value="1"/>
</dbReference>
<dbReference type="InterPro" id="IPR036388">
    <property type="entry name" value="WH-like_DNA-bd_sf"/>
</dbReference>
<evidence type="ECO:0000256" key="4">
    <source>
        <dbReference type="ARBA" id="ARBA00023163"/>
    </source>
</evidence>
<dbReference type="SUPFAM" id="SSF53850">
    <property type="entry name" value="Periplasmic binding protein-like II"/>
    <property type="match status" value="1"/>
</dbReference>
<dbReference type="Proteomes" id="UP000239007">
    <property type="component" value="Unassembled WGS sequence"/>
</dbReference>
<keyword evidence="3" id="KW-0238">DNA-binding</keyword>
<proteinExistence type="inferred from homology"/>
<keyword evidence="2" id="KW-0805">Transcription regulation</keyword>